<proteinExistence type="predicted"/>
<dbReference type="Gene3D" id="3.40.50.720">
    <property type="entry name" value="NAD(P)-binding Rossmann-like Domain"/>
    <property type="match status" value="1"/>
</dbReference>
<dbReference type="InterPro" id="IPR036291">
    <property type="entry name" value="NAD(P)-bd_dom_sf"/>
</dbReference>
<dbReference type="PANTHER" id="PTHR43103">
    <property type="entry name" value="NUCLEOSIDE-DIPHOSPHATE-SUGAR EPIMERASE"/>
    <property type="match status" value="1"/>
</dbReference>
<dbReference type="GO" id="GO:0016491">
    <property type="term" value="F:oxidoreductase activity"/>
    <property type="evidence" value="ECO:0007669"/>
    <property type="project" value="InterPro"/>
</dbReference>
<organism evidence="4 5">
    <name type="scientific">Delftia lacustris</name>
    <dbReference type="NCBI Taxonomy" id="558537"/>
    <lineage>
        <taxon>Bacteria</taxon>
        <taxon>Pseudomonadati</taxon>
        <taxon>Pseudomonadota</taxon>
        <taxon>Betaproteobacteria</taxon>
        <taxon>Burkholderiales</taxon>
        <taxon>Comamonadaceae</taxon>
        <taxon>Delftia</taxon>
    </lineage>
</organism>
<feature type="domain" description="Ketoreductase" evidence="3">
    <location>
        <begin position="1"/>
        <end position="223"/>
    </location>
</feature>
<dbReference type="CDD" id="cd05238">
    <property type="entry name" value="Gne_like_SDR_e"/>
    <property type="match status" value="1"/>
</dbReference>
<keyword evidence="2" id="KW-0119">Carbohydrate metabolism</keyword>
<dbReference type="InterPro" id="IPR001509">
    <property type="entry name" value="Epimerase_deHydtase"/>
</dbReference>
<dbReference type="SMART" id="SM00822">
    <property type="entry name" value="PKS_KR"/>
    <property type="match status" value="1"/>
</dbReference>
<sequence>MKVLITGGAGFLGQRLARKLLEQGALTLAGTRWPIHQIDLLDVVANDAIADTRVRSLVGDIADPQVLRGAIDQDTAVIFHLAAVVSGQAEADFDLGMRINLDASRALLETCRAVGHMPRVVFTSSVAVYGGDLPDIVLDGTALNPQSSYGTQKAIAELLLADYTRRGFVDGRVLRLPTISVRPGRPNAAASSFASGIIREPLNGEAANCPVGATTRLWLLSPRRAVEALVAGCELDASAVADRRPINLPGVSVSAGDMVRALREVAGDEVANRVSWQPDDKVERIVGSWPGRWDTTRANRLGLRGDEDFAAIVRAYIADDLTPPRQP</sequence>
<evidence type="ECO:0000313" key="4">
    <source>
        <dbReference type="EMBL" id="SDZ23601.1"/>
    </source>
</evidence>
<name>A0A1H3REA3_9BURK</name>
<dbReference type="InterPro" id="IPR057326">
    <property type="entry name" value="KR_dom"/>
</dbReference>
<evidence type="ECO:0000313" key="5">
    <source>
        <dbReference type="Proteomes" id="UP000183417"/>
    </source>
</evidence>
<evidence type="ECO:0000256" key="2">
    <source>
        <dbReference type="ARBA" id="ARBA00023277"/>
    </source>
</evidence>
<dbReference type="RefSeq" id="WP_074922987.1">
    <property type="nucleotide sequence ID" value="NZ_CP141274.1"/>
</dbReference>
<dbReference type="Proteomes" id="UP000183417">
    <property type="component" value="Unassembled WGS sequence"/>
</dbReference>
<gene>
    <name evidence="4" type="ORF">SAMN05421547_11581</name>
</gene>
<dbReference type="EMBL" id="FNPE01000015">
    <property type="protein sequence ID" value="SDZ23601.1"/>
    <property type="molecule type" value="Genomic_DNA"/>
</dbReference>
<evidence type="ECO:0000256" key="1">
    <source>
        <dbReference type="ARBA" id="ARBA00022857"/>
    </source>
</evidence>
<protein>
    <submittedName>
        <fullName evidence="4">Nucleoside-diphosphate-sugar epimerase</fullName>
    </submittedName>
</protein>
<keyword evidence="1" id="KW-0521">NADP</keyword>
<dbReference type="PANTHER" id="PTHR43103:SF3">
    <property type="entry name" value="ADP-L-GLYCERO-D-MANNO-HEPTOSE-6-EPIMERASE"/>
    <property type="match status" value="1"/>
</dbReference>
<dbReference type="NCBIfam" id="NF043036">
    <property type="entry name" value="ErythonDh"/>
    <property type="match status" value="1"/>
</dbReference>
<accession>A0A1H3REA3</accession>
<dbReference type="Gene3D" id="3.90.25.10">
    <property type="entry name" value="UDP-galactose 4-epimerase, domain 1"/>
    <property type="match status" value="1"/>
</dbReference>
<dbReference type="InterPro" id="IPR050005">
    <property type="entry name" value="DenD"/>
</dbReference>
<dbReference type="Pfam" id="PF01370">
    <property type="entry name" value="Epimerase"/>
    <property type="match status" value="1"/>
</dbReference>
<reference evidence="4 5" key="1">
    <citation type="submission" date="2016-10" db="EMBL/GenBank/DDBJ databases">
        <authorList>
            <person name="de Groot N.N."/>
        </authorList>
    </citation>
    <scope>NUCLEOTIDE SEQUENCE [LARGE SCALE GENOMIC DNA]</scope>
    <source>
        <strain evidence="4 5">LMG 24775</strain>
    </source>
</reference>
<dbReference type="SUPFAM" id="SSF51735">
    <property type="entry name" value="NAD(P)-binding Rossmann-fold domains"/>
    <property type="match status" value="1"/>
</dbReference>
<evidence type="ECO:0000259" key="3">
    <source>
        <dbReference type="SMART" id="SM00822"/>
    </source>
</evidence>
<dbReference type="AlphaFoldDB" id="A0A1H3REA3"/>
<dbReference type="GeneID" id="94693510"/>